<reference evidence="3" key="1">
    <citation type="submission" date="2022-08" db="EMBL/GenBank/DDBJ databases">
        <authorList>
            <consortium name="DOE Joint Genome Institute"/>
            <person name="Min B."/>
            <person name="Riley R."/>
            <person name="Sierra-Patev S."/>
            <person name="Naranjo-Ortiz M."/>
            <person name="Looney B."/>
            <person name="Konkel Z."/>
            <person name="Slot J.C."/>
            <person name="Sakamoto Y."/>
            <person name="Steenwyk J.L."/>
            <person name="Rokas A."/>
            <person name="Carro J."/>
            <person name="Camarero S."/>
            <person name="Ferreira P."/>
            <person name="Molpeceres G."/>
            <person name="Ruiz-Duenas F.J."/>
            <person name="Serrano A."/>
            <person name="Henrissat B."/>
            <person name="Drula E."/>
            <person name="Hughes K.W."/>
            <person name="Mata J.L."/>
            <person name="Ishikawa N.K."/>
            <person name="Vargas-Isla R."/>
            <person name="Ushijima S."/>
            <person name="Smith C.A."/>
            <person name="Ahrendt S."/>
            <person name="Andreopoulos W."/>
            <person name="He G."/>
            <person name="Labutti K."/>
            <person name="Lipzen A."/>
            <person name="Ng V."/>
            <person name="Sandor L."/>
            <person name="Barry K."/>
            <person name="Martinez A.T."/>
            <person name="Xiao Y."/>
            <person name="Gibbons J.G."/>
            <person name="Terashima K."/>
            <person name="Hibbett D.S."/>
            <person name="Grigoriev I.V."/>
        </authorList>
    </citation>
    <scope>NUCLEOTIDE SEQUENCE</scope>
    <source>
        <strain evidence="3">Sp2 HRB7682 ss15</strain>
    </source>
</reference>
<reference evidence="3" key="2">
    <citation type="journal article" date="2023" name="Proc. Natl. Acad. Sci. U.S.A.">
        <title>A global phylogenomic analysis of the shiitake genus Lentinula.</title>
        <authorList>
            <person name="Sierra-Patev S."/>
            <person name="Min B."/>
            <person name="Naranjo-Ortiz M."/>
            <person name="Looney B."/>
            <person name="Konkel Z."/>
            <person name="Slot J.C."/>
            <person name="Sakamoto Y."/>
            <person name="Steenwyk J.L."/>
            <person name="Rokas A."/>
            <person name="Carro J."/>
            <person name="Camarero S."/>
            <person name="Ferreira P."/>
            <person name="Molpeceres G."/>
            <person name="Ruiz-Duenas F.J."/>
            <person name="Serrano A."/>
            <person name="Henrissat B."/>
            <person name="Drula E."/>
            <person name="Hughes K.W."/>
            <person name="Mata J.L."/>
            <person name="Ishikawa N.K."/>
            <person name="Vargas-Isla R."/>
            <person name="Ushijima S."/>
            <person name="Smith C.A."/>
            <person name="Donoghue J."/>
            <person name="Ahrendt S."/>
            <person name="Andreopoulos W."/>
            <person name="He G."/>
            <person name="LaButti K."/>
            <person name="Lipzen A."/>
            <person name="Ng V."/>
            <person name="Riley R."/>
            <person name="Sandor L."/>
            <person name="Barry K."/>
            <person name="Martinez A.T."/>
            <person name="Xiao Y."/>
            <person name="Gibbons J.G."/>
            <person name="Terashima K."/>
            <person name="Grigoriev I.V."/>
            <person name="Hibbett D."/>
        </authorList>
    </citation>
    <scope>NUCLEOTIDE SEQUENCE</scope>
    <source>
        <strain evidence="3">Sp2 HRB7682 ss15</strain>
    </source>
</reference>
<dbReference type="AlphaFoldDB" id="A0A9W9A3F8"/>
<feature type="compositionally biased region" description="Basic and acidic residues" evidence="2">
    <location>
        <begin position="61"/>
        <end position="71"/>
    </location>
</feature>
<sequence>MGTRRRSPLCKAGGARRASHAFHSRSHPMALRRSVSAQARTASIAPTTSDAPSMSGSNIACDRDSPSKNRTESVFETQTLKYMEQSNDILRTQSQSLLLLKQKLASLNDDKELLDTEIEQEIATRALEYQCPLCLNLAWNPHV</sequence>
<feature type="region of interest" description="Disordered" evidence="2">
    <location>
        <begin position="1"/>
        <end position="71"/>
    </location>
</feature>
<protein>
    <submittedName>
        <fullName evidence="3">Uncharacterized protein</fullName>
    </submittedName>
</protein>
<accession>A0A9W9A3F8</accession>
<name>A0A9W9A3F8_9AGAR</name>
<feature type="coiled-coil region" evidence="1">
    <location>
        <begin position="97"/>
        <end position="124"/>
    </location>
</feature>
<evidence type="ECO:0000313" key="3">
    <source>
        <dbReference type="EMBL" id="KAJ4473382.1"/>
    </source>
</evidence>
<gene>
    <name evidence="3" type="ORF">C8J55DRAFT_562895</name>
</gene>
<feature type="compositionally biased region" description="Polar residues" evidence="2">
    <location>
        <begin position="35"/>
        <end position="58"/>
    </location>
</feature>
<keyword evidence="1" id="KW-0175">Coiled coil</keyword>
<evidence type="ECO:0000313" key="4">
    <source>
        <dbReference type="Proteomes" id="UP001150238"/>
    </source>
</evidence>
<proteinExistence type="predicted"/>
<dbReference type="Proteomes" id="UP001150238">
    <property type="component" value="Unassembled WGS sequence"/>
</dbReference>
<evidence type="ECO:0000256" key="2">
    <source>
        <dbReference type="SAM" id="MobiDB-lite"/>
    </source>
</evidence>
<dbReference type="EMBL" id="JANVFS010000025">
    <property type="protein sequence ID" value="KAJ4473382.1"/>
    <property type="molecule type" value="Genomic_DNA"/>
</dbReference>
<evidence type="ECO:0000256" key="1">
    <source>
        <dbReference type="SAM" id="Coils"/>
    </source>
</evidence>
<organism evidence="3 4">
    <name type="scientific">Lentinula lateritia</name>
    <dbReference type="NCBI Taxonomy" id="40482"/>
    <lineage>
        <taxon>Eukaryota</taxon>
        <taxon>Fungi</taxon>
        <taxon>Dikarya</taxon>
        <taxon>Basidiomycota</taxon>
        <taxon>Agaricomycotina</taxon>
        <taxon>Agaricomycetes</taxon>
        <taxon>Agaricomycetidae</taxon>
        <taxon>Agaricales</taxon>
        <taxon>Marasmiineae</taxon>
        <taxon>Omphalotaceae</taxon>
        <taxon>Lentinula</taxon>
    </lineage>
</organism>
<feature type="compositionally biased region" description="Basic residues" evidence="2">
    <location>
        <begin position="17"/>
        <end position="26"/>
    </location>
</feature>
<comment type="caution">
    <text evidence="3">The sequence shown here is derived from an EMBL/GenBank/DDBJ whole genome shotgun (WGS) entry which is preliminary data.</text>
</comment>